<dbReference type="InterPro" id="IPR001312">
    <property type="entry name" value="Hexokinase"/>
</dbReference>
<dbReference type="FunFam" id="3.30.420.40:FF:000034">
    <property type="entry name" value="Phosphotransferase"/>
    <property type="match status" value="1"/>
</dbReference>
<name>A0A317XK14_9BASI</name>
<evidence type="ECO:0000256" key="8">
    <source>
        <dbReference type="ARBA" id="ARBA00023152"/>
    </source>
</evidence>
<evidence type="ECO:0000256" key="2">
    <source>
        <dbReference type="ARBA" id="ARBA00005028"/>
    </source>
</evidence>
<dbReference type="GO" id="GO:0006096">
    <property type="term" value="P:glycolytic process"/>
    <property type="evidence" value="ECO:0007669"/>
    <property type="project" value="UniProtKB-UniPathway"/>
</dbReference>
<feature type="domain" description="Hexokinase C-terminal" evidence="13">
    <location>
        <begin position="213"/>
        <end position="460"/>
    </location>
</feature>
<keyword evidence="5 11" id="KW-0547">Nucleotide-binding</keyword>
<keyword evidence="7 11" id="KW-0067">ATP-binding</keyword>
<dbReference type="SUPFAM" id="SSF53067">
    <property type="entry name" value="Actin-like ATPase domain"/>
    <property type="match status" value="2"/>
</dbReference>
<evidence type="ECO:0000256" key="11">
    <source>
        <dbReference type="RuleBase" id="RU362007"/>
    </source>
</evidence>
<evidence type="ECO:0000256" key="1">
    <source>
        <dbReference type="ARBA" id="ARBA00004888"/>
    </source>
</evidence>
<dbReference type="Pfam" id="PF03727">
    <property type="entry name" value="Hexokinase_2"/>
    <property type="match status" value="1"/>
</dbReference>
<dbReference type="STRING" id="1882483.A0A317XK14"/>
<accession>A0A317XK14</accession>
<evidence type="ECO:0000256" key="4">
    <source>
        <dbReference type="ARBA" id="ARBA00022679"/>
    </source>
</evidence>
<evidence type="ECO:0000313" key="15">
    <source>
        <dbReference type="Proteomes" id="UP000246740"/>
    </source>
</evidence>
<comment type="similarity">
    <text evidence="3 11">Belongs to the hexokinase family.</text>
</comment>
<dbReference type="InterPro" id="IPR022673">
    <property type="entry name" value="Hexokinase_C"/>
</dbReference>
<dbReference type="EC" id="2.7.1.-" evidence="11"/>
<keyword evidence="6 11" id="KW-0418">Kinase</keyword>
<dbReference type="OrthoDB" id="419537at2759"/>
<evidence type="ECO:0000256" key="6">
    <source>
        <dbReference type="ARBA" id="ARBA00022777"/>
    </source>
</evidence>
<evidence type="ECO:0000313" key="14">
    <source>
        <dbReference type="EMBL" id="PWY97630.1"/>
    </source>
</evidence>
<dbReference type="GO" id="GO:0005739">
    <property type="term" value="C:mitochondrion"/>
    <property type="evidence" value="ECO:0007669"/>
    <property type="project" value="TreeGrafter"/>
</dbReference>
<dbReference type="GO" id="GO:0004340">
    <property type="term" value="F:glucokinase activity"/>
    <property type="evidence" value="ECO:0007669"/>
    <property type="project" value="TreeGrafter"/>
</dbReference>
<proteinExistence type="inferred from homology"/>
<comment type="pathway">
    <text evidence="1">Carbohydrate degradation; glycolysis; D-glyceraldehyde 3-phosphate and glycerone phosphate from D-glucose: step 1/4.</text>
</comment>
<dbReference type="InterPro" id="IPR043129">
    <property type="entry name" value="ATPase_NBD"/>
</dbReference>
<comment type="catalytic activity">
    <reaction evidence="10">
        <text>D-glucose + ATP = D-glucose 6-phosphate + ADP + H(+)</text>
        <dbReference type="Rhea" id="RHEA:17825"/>
        <dbReference type="ChEBI" id="CHEBI:4167"/>
        <dbReference type="ChEBI" id="CHEBI:15378"/>
        <dbReference type="ChEBI" id="CHEBI:30616"/>
        <dbReference type="ChEBI" id="CHEBI:61548"/>
        <dbReference type="ChEBI" id="CHEBI:456216"/>
        <dbReference type="EC" id="2.7.1.1"/>
    </reaction>
    <physiologicalReaction direction="left-to-right" evidence="10">
        <dbReference type="Rhea" id="RHEA:17826"/>
    </physiologicalReaction>
</comment>
<sequence>MPAVPPVTRQQAVEAIQQQFHLDKPLLDTLIKRFHELYDYGLANHGANMQMIPSFVTGVPDGSEEGTYLALDLGGTNLRVCEVCLDGKGKFTIKQEKYKVSDALKQGPVRDLFDYMATSVDNFLTDFGTSSTEDVLHLGFTFSFPVEQTAIDQGVLIHWTKGFNCPDAPGKDVVQLLQDALDRKHIKVKCNALVNDTVGALLAHAYASNGALISAIFGTGTNGAYVEDISKIKKLKTAEGSITSMVVNTEWGGFDDDREALPVTIYDNQVDRESIRPRNHIYEKMISGMYLGEVARTVLVHLIDQLVLFQGFSSTTFNKQYAFDTAFMSAIEADEEPASSPTSATRKVLVQEMKIKEDYISAEDIETVRTICQVVGTRAARLSAVAIAATMMQTGHHQSTGPDDKGVKVGMDGSVIEFYPHFEERMREALREIVGEAGEKRVQIGLAKDGSGVGAALGALQAAKQAASGHKVQ</sequence>
<dbReference type="FunCoup" id="A0A317XK14">
    <property type="interactions" value="193"/>
</dbReference>
<dbReference type="PROSITE" id="PS00378">
    <property type="entry name" value="HEXOKINASE_1"/>
    <property type="match status" value="1"/>
</dbReference>
<dbReference type="InterPro" id="IPR022672">
    <property type="entry name" value="Hexokinase_N"/>
</dbReference>
<dbReference type="Gene3D" id="3.40.367.20">
    <property type="match status" value="1"/>
</dbReference>
<comment type="pathway">
    <text evidence="2">Carbohydrate metabolism; hexose metabolism.</text>
</comment>
<dbReference type="GO" id="GO:0006006">
    <property type="term" value="P:glucose metabolic process"/>
    <property type="evidence" value="ECO:0007669"/>
    <property type="project" value="TreeGrafter"/>
</dbReference>
<keyword evidence="15" id="KW-1185">Reference proteome</keyword>
<dbReference type="AlphaFoldDB" id="A0A317XK14"/>
<dbReference type="Pfam" id="PF00349">
    <property type="entry name" value="Hexokinase_1"/>
    <property type="match status" value="1"/>
</dbReference>
<evidence type="ECO:0000256" key="5">
    <source>
        <dbReference type="ARBA" id="ARBA00022741"/>
    </source>
</evidence>
<dbReference type="GO" id="GO:0005829">
    <property type="term" value="C:cytosol"/>
    <property type="evidence" value="ECO:0007669"/>
    <property type="project" value="TreeGrafter"/>
</dbReference>
<organism evidence="14 15">
    <name type="scientific">Testicularia cyperi</name>
    <dbReference type="NCBI Taxonomy" id="1882483"/>
    <lineage>
        <taxon>Eukaryota</taxon>
        <taxon>Fungi</taxon>
        <taxon>Dikarya</taxon>
        <taxon>Basidiomycota</taxon>
        <taxon>Ustilaginomycotina</taxon>
        <taxon>Ustilaginomycetes</taxon>
        <taxon>Ustilaginales</taxon>
        <taxon>Anthracoideaceae</taxon>
        <taxon>Testicularia</taxon>
    </lineage>
</organism>
<evidence type="ECO:0000256" key="10">
    <source>
        <dbReference type="ARBA" id="ARBA00048160"/>
    </source>
</evidence>
<comment type="catalytic activity">
    <reaction evidence="9">
        <text>a D-hexose + ATP = a D-hexose 6-phosphate + ADP + H(+)</text>
        <dbReference type="Rhea" id="RHEA:22740"/>
        <dbReference type="ChEBI" id="CHEBI:4194"/>
        <dbReference type="ChEBI" id="CHEBI:15378"/>
        <dbReference type="ChEBI" id="CHEBI:30616"/>
        <dbReference type="ChEBI" id="CHEBI:229467"/>
        <dbReference type="ChEBI" id="CHEBI:456216"/>
        <dbReference type="EC" id="2.7.1.1"/>
    </reaction>
    <physiologicalReaction direction="left-to-right" evidence="9">
        <dbReference type="Rhea" id="RHEA:22741"/>
    </physiologicalReaction>
</comment>
<protein>
    <recommendedName>
        <fullName evidence="11">Phosphotransferase</fullName>
        <ecNumber evidence="11">2.7.1.-</ecNumber>
    </recommendedName>
</protein>
<dbReference type="GO" id="GO:0001678">
    <property type="term" value="P:intracellular glucose homeostasis"/>
    <property type="evidence" value="ECO:0007669"/>
    <property type="project" value="InterPro"/>
</dbReference>
<dbReference type="GO" id="GO:0005536">
    <property type="term" value="F:D-glucose binding"/>
    <property type="evidence" value="ECO:0007669"/>
    <property type="project" value="InterPro"/>
</dbReference>
<dbReference type="GO" id="GO:0005524">
    <property type="term" value="F:ATP binding"/>
    <property type="evidence" value="ECO:0007669"/>
    <property type="project" value="UniProtKB-UniRule"/>
</dbReference>
<evidence type="ECO:0000256" key="3">
    <source>
        <dbReference type="ARBA" id="ARBA00009225"/>
    </source>
</evidence>
<dbReference type="UniPathway" id="UPA00109">
    <property type="reaction ID" value="UER00180"/>
</dbReference>
<reference evidence="14 15" key="1">
    <citation type="journal article" date="2018" name="Mol. Biol. Evol.">
        <title>Broad Genomic Sampling Reveals a Smut Pathogenic Ancestry of the Fungal Clade Ustilaginomycotina.</title>
        <authorList>
            <person name="Kijpornyongpan T."/>
            <person name="Mondo S.J."/>
            <person name="Barry K."/>
            <person name="Sandor L."/>
            <person name="Lee J."/>
            <person name="Lipzen A."/>
            <person name="Pangilinan J."/>
            <person name="LaButti K."/>
            <person name="Hainaut M."/>
            <person name="Henrissat B."/>
            <person name="Grigoriev I.V."/>
            <person name="Spatafora J.W."/>
            <person name="Aime M.C."/>
        </authorList>
    </citation>
    <scope>NUCLEOTIDE SEQUENCE [LARGE SCALE GENOMIC DNA]</scope>
    <source>
        <strain evidence="14 15">MCA 3645</strain>
    </source>
</reference>
<dbReference type="Proteomes" id="UP000246740">
    <property type="component" value="Unassembled WGS sequence"/>
</dbReference>
<dbReference type="Gene3D" id="3.30.420.40">
    <property type="match status" value="1"/>
</dbReference>
<dbReference type="PANTHER" id="PTHR19443:SF30">
    <property type="entry name" value="GLUCOKINASE-1-RELATED"/>
    <property type="match status" value="1"/>
</dbReference>
<dbReference type="PROSITE" id="PS51748">
    <property type="entry name" value="HEXOKINASE_2"/>
    <property type="match status" value="1"/>
</dbReference>
<dbReference type="InterPro" id="IPR019807">
    <property type="entry name" value="Hexokinase_BS"/>
</dbReference>
<keyword evidence="4 11" id="KW-0808">Transferase</keyword>
<dbReference type="PANTHER" id="PTHR19443">
    <property type="entry name" value="HEXOKINASE"/>
    <property type="match status" value="1"/>
</dbReference>
<dbReference type="FunFam" id="3.40.367.20:FF:000005">
    <property type="entry name" value="Phosphotransferase"/>
    <property type="match status" value="1"/>
</dbReference>
<evidence type="ECO:0000259" key="13">
    <source>
        <dbReference type="Pfam" id="PF03727"/>
    </source>
</evidence>
<dbReference type="PRINTS" id="PR00475">
    <property type="entry name" value="HEXOKINASE"/>
</dbReference>
<feature type="domain" description="Hexokinase N-terminal" evidence="12">
    <location>
        <begin position="13"/>
        <end position="206"/>
    </location>
</feature>
<dbReference type="InParanoid" id="A0A317XK14"/>
<keyword evidence="8 11" id="KW-0324">Glycolysis</keyword>
<gene>
    <name evidence="14" type="ORF">BCV70DRAFT_48525</name>
</gene>
<evidence type="ECO:0000259" key="12">
    <source>
        <dbReference type="Pfam" id="PF00349"/>
    </source>
</evidence>
<dbReference type="GO" id="GO:0008865">
    <property type="term" value="F:fructokinase activity"/>
    <property type="evidence" value="ECO:0007669"/>
    <property type="project" value="TreeGrafter"/>
</dbReference>
<evidence type="ECO:0000256" key="7">
    <source>
        <dbReference type="ARBA" id="ARBA00022840"/>
    </source>
</evidence>
<dbReference type="EMBL" id="KZ819204">
    <property type="protein sequence ID" value="PWY97630.1"/>
    <property type="molecule type" value="Genomic_DNA"/>
</dbReference>
<evidence type="ECO:0000256" key="9">
    <source>
        <dbReference type="ARBA" id="ARBA00044613"/>
    </source>
</evidence>